<dbReference type="Gene3D" id="3.60.21.10">
    <property type="match status" value="1"/>
</dbReference>
<name>A0A0K1LMK3_9CAUD</name>
<dbReference type="GO" id="GO:0016787">
    <property type="term" value="F:hydrolase activity"/>
    <property type="evidence" value="ECO:0007669"/>
    <property type="project" value="InterPro"/>
</dbReference>
<dbReference type="GeneID" id="26647972"/>
<dbReference type="EMBL" id="KT001915">
    <property type="protein sequence ID" value="AKU43704.1"/>
    <property type="molecule type" value="Genomic_DNA"/>
</dbReference>
<dbReference type="PANTHER" id="PTHR30337:SF0">
    <property type="entry name" value="NUCLEASE SBCCD SUBUNIT D"/>
    <property type="match status" value="1"/>
</dbReference>
<evidence type="ECO:0000313" key="2">
    <source>
        <dbReference type="EMBL" id="AKU43704.1"/>
    </source>
</evidence>
<feature type="domain" description="Calcineurin-like phosphoesterase" evidence="1">
    <location>
        <begin position="1"/>
        <end position="187"/>
    </location>
</feature>
<protein>
    <submittedName>
        <fullName evidence="2">Recombination endonuclease subunit</fullName>
    </submittedName>
</protein>
<evidence type="ECO:0000313" key="3">
    <source>
        <dbReference type="Proteomes" id="UP000204280"/>
    </source>
</evidence>
<dbReference type="InterPro" id="IPR004843">
    <property type="entry name" value="Calcineurin-like_PHP"/>
</dbReference>
<keyword evidence="2" id="KW-0540">Nuclease</keyword>
<proteinExistence type="predicted"/>
<dbReference type="PANTHER" id="PTHR30337">
    <property type="entry name" value="COMPONENT OF ATP-DEPENDENT DSDNA EXONUCLEASE"/>
    <property type="match status" value="1"/>
</dbReference>
<gene>
    <name evidence="2" type="ORF">CPT_Merlin58</name>
</gene>
<dbReference type="SUPFAM" id="SSF56300">
    <property type="entry name" value="Metallo-dependent phosphatases"/>
    <property type="match status" value="1"/>
</dbReference>
<dbReference type="KEGG" id="vg:26647972"/>
<dbReference type="InterPro" id="IPR050535">
    <property type="entry name" value="DNA_Repair-Maintenance_Comp"/>
</dbReference>
<keyword evidence="2" id="KW-0378">Hydrolase</keyword>
<keyword evidence="2" id="KW-0255">Endonuclease</keyword>
<dbReference type="OrthoDB" id="3083at10239"/>
<dbReference type="Proteomes" id="UP000204280">
    <property type="component" value="Segment"/>
</dbReference>
<dbReference type="GO" id="GO:0004519">
    <property type="term" value="F:endonuclease activity"/>
    <property type="evidence" value="ECO:0007669"/>
    <property type="project" value="UniProtKB-KW"/>
</dbReference>
<evidence type="ECO:0000259" key="1">
    <source>
        <dbReference type="Pfam" id="PF00149"/>
    </source>
</evidence>
<organism evidence="2 3">
    <name type="scientific">Citrobacter phage Merlin</name>
    <dbReference type="NCBI Taxonomy" id="1675602"/>
    <lineage>
        <taxon>Viruses</taxon>
        <taxon>Duplodnaviria</taxon>
        <taxon>Heunggongvirae</taxon>
        <taxon>Uroviricota</taxon>
        <taxon>Caudoviricetes</taxon>
        <taxon>Pantevenvirales</taxon>
        <taxon>Straboviridae</taxon>
        <taxon>Tevenvirinae</taxon>
        <taxon>Moonvirus</taxon>
        <taxon>Moonvirus merlin</taxon>
    </lineage>
</organism>
<keyword evidence="3" id="KW-1185">Reference proteome</keyword>
<reference evidence="2 3" key="1">
    <citation type="journal article" date="2015" name="Genome Announc.">
        <title>Complete Genome Sequence of Citrobacter freundii Myophage Merlin.</title>
        <authorList>
            <person name="LeSage K.C."/>
            <person name="Hargrove E.C."/>
            <person name="Cahill J.L."/>
            <person name="Rasche E.S."/>
            <person name="Kuty Everett G.F."/>
        </authorList>
    </citation>
    <scope>NUCLEOTIDE SEQUENCE [LARGE SCALE GENOMIC DNA]</scope>
</reference>
<sequence>MKILHTGDWHLGVKGDDPWIQNIQRDGIRQKIEYSKKHGIKTWIQYGDIFDVRKAITHKTMEFAREIATMLEEVDIHMITVVGNHDMHYKHKITPNASMEVLGKYKNITVVEKPVTMDFDGALIDLIPWLCEENVAQIMKHVKESSAEYCVGHWELNGFYFYKGLKSHGLEPDFLKSYKQVWSGHFHTISEAANVKYIGTPWTLTAGDENDPRGFWVQDTRLRTFDFIPNETTWHRKIFYPVTGPIDFNDYKDLSVRVVITEVDKDLPKFESELEKVVHELRTVSKIDNSLEVEDSEEVEVKGLLEIMEEYINALPDLSDDDRTAVILYANQLYTEVTNS</sequence>
<dbReference type="InterPro" id="IPR029052">
    <property type="entry name" value="Metallo-depent_PP-like"/>
</dbReference>
<accession>A0A0K1LMK3</accession>
<dbReference type="Pfam" id="PF00149">
    <property type="entry name" value="Metallophos"/>
    <property type="match status" value="1"/>
</dbReference>
<dbReference type="RefSeq" id="YP_009203772.1">
    <property type="nucleotide sequence ID" value="NC_028857.1"/>
</dbReference>